<dbReference type="EMBL" id="HBUF01252009">
    <property type="protein sequence ID" value="CAG6680395.1"/>
    <property type="molecule type" value="Transcribed_RNA"/>
</dbReference>
<proteinExistence type="predicted"/>
<accession>A0A8D8T299</accession>
<reference evidence="1" key="1">
    <citation type="submission" date="2021-05" db="EMBL/GenBank/DDBJ databases">
        <authorList>
            <person name="Alioto T."/>
            <person name="Alioto T."/>
            <person name="Gomez Garrido J."/>
        </authorList>
    </citation>
    <scope>NUCLEOTIDE SEQUENCE</scope>
</reference>
<name>A0A8D8T299_9HEMI</name>
<sequence length="99" mass="11104">MYLYQIFSIVQTVCIPTKPLTSYCMYTKIVEVSQKLSKAQKIVGTYKPYSCNGSKIVKVSIKAAQTNFRLIFCDVYDTVVSCLIRTFQASRAAIQNGSV</sequence>
<dbReference type="AlphaFoldDB" id="A0A8D8T299"/>
<organism evidence="1">
    <name type="scientific">Cacopsylla melanoneura</name>
    <dbReference type="NCBI Taxonomy" id="428564"/>
    <lineage>
        <taxon>Eukaryota</taxon>
        <taxon>Metazoa</taxon>
        <taxon>Ecdysozoa</taxon>
        <taxon>Arthropoda</taxon>
        <taxon>Hexapoda</taxon>
        <taxon>Insecta</taxon>
        <taxon>Pterygota</taxon>
        <taxon>Neoptera</taxon>
        <taxon>Paraneoptera</taxon>
        <taxon>Hemiptera</taxon>
        <taxon>Sternorrhyncha</taxon>
        <taxon>Psylloidea</taxon>
        <taxon>Psyllidae</taxon>
        <taxon>Psyllinae</taxon>
        <taxon>Cacopsylla</taxon>
    </lineage>
</organism>
<evidence type="ECO:0000313" key="1">
    <source>
        <dbReference type="EMBL" id="CAG6680395.1"/>
    </source>
</evidence>
<protein>
    <submittedName>
        <fullName evidence="1">Uncharacterized protein</fullName>
    </submittedName>
</protein>